<reference evidence="2" key="1">
    <citation type="journal article" date="2019" name="Int. J. Syst. Evol. Microbiol.">
        <title>The Global Catalogue of Microorganisms (GCM) 10K type strain sequencing project: providing services to taxonomists for standard genome sequencing and annotation.</title>
        <authorList>
            <consortium name="The Broad Institute Genomics Platform"/>
            <consortium name="The Broad Institute Genome Sequencing Center for Infectious Disease"/>
            <person name="Wu L."/>
            <person name="Ma J."/>
        </authorList>
    </citation>
    <scope>NUCLEOTIDE SEQUENCE [LARGE SCALE GENOMIC DNA]</scope>
    <source>
        <strain evidence="2">JCM 16545</strain>
    </source>
</reference>
<evidence type="ECO:0000313" key="1">
    <source>
        <dbReference type="EMBL" id="MFD2276871.1"/>
    </source>
</evidence>
<protein>
    <submittedName>
        <fullName evidence="1">Uncharacterized protein</fullName>
    </submittedName>
</protein>
<gene>
    <name evidence="1" type="ORF">ACFSQZ_10350</name>
</gene>
<name>A0ABW5E2N2_9BACT</name>
<sequence>MALNLAIAELQKATGVDTRITATADVVVESNPRQLLGVWRSWEGIDHDPVTGMPRAQTADGMSIYDIKNENYEKGSPSSGRFIKWLVSGSDTEDVLVTPEILTGTVPMVGRGSLGDAAEESLLVSLNPVDIQGNGGRSHGSYAWWVHGENQKALVKMPEDEPESAFEWTQNLSSNPDIDPEELGIEQLEQLDSLFSRQTLNLTENTSANSAGISGEYFYDVSTSSRGLLTNVANGGWKRDLSLFSELQEAGKIPLDEPVEVFSLSPEQEHRAYLLMANNGASAALYPFANDASTSMSWNAIADYLNLYKSLKLDSTSATPYYEHRYNSTNNDDYVTISPVTASQNFTLSYSSRKSGNNYTPYIHFLPTYTYWNPYNVAVTFSGASNRANWVDAKNLFPVKITMEVGGSEYEVQTNKLFSKKNRNDDKYRYSLNWKSSSDTIVKPGETRVFAQHNAAENPTITAGYDGVGGISQTLSNVVEKNLGTFPGSTSMSADWEHKGGKLSSTIPEHVVRNSKGYQGSSQTVQCPAEQLELKIPLPENLNPSKTMSDPNVEGAHSPFLSLRLSLKNFYESAVKTKGFLFNKPIVTGTSTNSSYMDLSSYEWRVFSHTGINDTTLAAFDHTAAFDPEAKADTVAYIGPSPTAENGLSHFVTNELPIGPLLSMGDLQHFDQAFNNPNPPYVHNAIGNSNAVPHVAADQVVHSTALDHSYLSNHLLMDDWFISSISQPMNDFGVLIEETYVNVYQKHLEGEPLENAFYLPAQTYGDGEEAAQEHLERAKAWQSIASELTVEGAFNINSTSVKAWKALLLANKDASVPYITIDSASQASWKIDNLSPYTEQVPIPRTQITGEQGVGAGMGVAITETFVLTEEQAEALATEIVAEVRERGPFLSMSEFFNRQLTTAGEKSLAGAVESALIALSELPADDSKNPYGFIKQEVVDDEGNEILASANGDVGYQYQEAAQGSAAYGMPGWARQADVLRHMMPVMTARDDTFTIRAYGDSKDSSGNIVAKAWCEALVVRSPEYVDSAADSKITKKADLQSEENAKYGRKYKIISFRWLNEKEI</sequence>
<dbReference type="EMBL" id="JBHUJC010000029">
    <property type="protein sequence ID" value="MFD2276871.1"/>
    <property type="molecule type" value="Genomic_DNA"/>
</dbReference>
<keyword evidence="2" id="KW-1185">Reference proteome</keyword>
<evidence type="ECO:0000313" key="2">
    <source>
        <dbReference type="Proteomes" id="UP001597297"/>
    </source>
</evidence>
<comment type="caution">
    <text evidence="1">The sequence shown here is derived from an EMBL/GenBank/DDBJ whole genome shotgun (WGS) entry which is preliminary data.</text>
</comment>
<proteinExistence type="predicted"/>
<dbReference type="Proteomes" id="UP001597297">
    <property type="component" value="Unassembled WGS sequence"/>
</dbReference>
<organism evidence="1 2">
    <name type="scientific">Rubritalea spongiae</name>
    <dbReference type="NCBI Taxonomy" id="430797"/>
    <lineage>
        <taxon>Bacteria</taxon>
        <taxon>Pseudomonadati</taxon>
        <taxon>Verrucomicrobiota</taxon>
        <taxon>Verrucomicrobiia</taxon>
        <taxon>Verrucomicrobiales</taxon>
        <taxon>Rubritaleaceae</taxon>
        <taxon>Rubritalea</taxon>
    </lineage>
</organism>
<accession>A0ABW5E2N2</accession>